<dbReference type="RefSeq" id="XP_001435457.1">
    <property type="nucleotide sequence ID" value="XM_001435420.1"/>
</dbReference>
<dbReference type="HOGENOM" id="CLU_1771663_0_0_1"/>
<dbReference type="OrthoDB" id="306401at2759"/>
<reference evidence="2 3" key="1">
    <citation type="journal article" date="2006" name="Nature">
        <title>Global trends of whole-genome duplications revealed by the ciliate Paramecium tetraurelia.</title>
        <authorList>
            <consortium name="Genoscope"/>
            <person name="Aury J.-M."/>
            <person name="Jaillon O."/>
            <person name="Duret L."/>
            <person name="Noel B."/>
            <person name="Jubin C."/>
            <person name="Porcel B.M."/>
            <person name="Segurens B."/>
            <person name="Daubin V."/>
            <person name="Anthouard V."/>
            <person name="Aiach N."/>
            <person name="Arnaiz O."/>
            <person name="Billaut A."/>
            <person name="Beisson J."/>
            <person name="Blanc I."/>
            <person name="Bouhouche K."/>
            <person name="Camara F."/>
            <person name="Duharcourt S."/>
            <person name="Guigo R."/>
            <person name="Gogendeau D."/>
            <person name="Katinka M."/>
            <person name="Keller A.-M."/>
            <person name="Kissmehl R."/>
            <person name="Klotz C."/>
            <person name="Koll F."/>
            <person name="Le Moue A."/>
            <person name="Lepere C."/>
            <person name="Malinsky S."/>
            <person name="Nowacki M."/>
            <person name="Nowak J.K."/>
            <person name="Plattner H."/>
            <person name="Poulain J."/>
            <person name="Ruiz F."/>
            <person name="Serrano V."/>
            <person name="Zagulski M."/>
            <person name="Dessen P."/>
            <person name="Betermier M."/>
            <person name="Weissenbach J."/>
            <person name="Scarpelli C."/>
            <person name="Schachter V."/>
            <person name="Sperling L."/>
            <person name="Meyer E."/>
            <person name="Cohen J."/>
            <person name="Wincker P."/>
        </authorList>
    </citation>
    <scope>NUCLEOTIDE SEQUENCE [LARGE SCALE GENOMIC DNA]</scope>
    <source>
        <strain evidence="2 3">Stock d4-2</strain>
    </source>
</reference>
<organism evidence="2 3">
    <name type="scientific">Paramecium tetraurelia</name>
    <dbReference type="NCBI Taxonomy" id="5888"/>
    <lineage>
        <taxon>Eukaryota</taxon>
        <taxon>Sar</taxon>
        <taxon>Alveolata</taxon>
        <taxon>Ciliophora</taxon>
        <taxon>Intramacronucleata</taxon>
        <taxon>Oligohymenophorea</taxon>
        <taxon>Peniculida</taxon>
        <taxon>Parameciidae</taxon>
        <taxon>Paramecium</taxon>
    </lineage>
</organism>
<keyword evidence="1" id="KW-1133">Transmembrane helix</keyword>
<protein>
    <submittedName>
        <fullName evidence="2">Uncharacterized protein</fullName>
    </submittedName>
</protein>
<keyword evidence="1" id="KW-0472">Membrane</keyword>
<dbReference type="InParanoid" id="A0CB93"/>
<dbReference type="KEGG" id="ptm:GSPATT00036843001"/>
<accession>A0CB93</accession>
<dbReference type="AlphaFoldDB" id="A0CB93"/>
<name>A0CB93_PARTE</name>
<dbReference type="EMBL" id="CT868056">
    <property type="protein sequence ID" value="CAK68060.1"/>
    <property type="molecule type" value="Genomic_DNA"/>
</dbReference>
<keyword evidence="3" id="KW-1185">Reference proteome</keyword>
<keyword evidence="1" id="KW-0812">Transmembrane</keyword>
<feature type="transmembrane region" description="Helical" evidence="1">
    <location>
        <begin position="123"/>
        <end position="145"/>
    </location>
</feature>
<evidence type="ECO:0000313" key="2">
    <source>
        <dbReference type="EMBL" id="CAK68060.1"/>
    </source>
</evidence>
<sequence length="147" mass="16986">MKSTLNFKYFLSNKEIDEITSDDVTVSLTKVPADFSQQVQVGFQIILGPKEAFQNFLFIDSTDDYIQLIEEVQNSWFLSLFTGMGYPYTDAVRLDKQYWYQGASTYEYSLKTCKIFSQCQGTVLLLLALILMDFFVISQIQSFILQI</sequence>
<dbReference type="Proteomes" id="UP000000600">
    <property type="component" value="Unassembled WGS sequence"/>
</dbReference>
<gene>
    <name evidence="2" type="ORF">GSPATT00036843001</name>
</gene>
<evidence type="ECO:0000256" key="1">
    <source>
        <dbReference type="SAM" id="Phobius"/>
    </source>
</evidence>
<evidence type="ECO:0000313" key="3">
    <source>
        <dbReference type="Proteomes" id="UP000000600"/>
    </source>
</evidence>
<proteinExistence type="predicted"/>
<dbReference type="GeneID" id="5021242"/>